<dbReference type="RefSeq" id="WP_044005735.1">
    <property type="nucleotide sequence ID" value="NZ_CP007647.1"/>
</dbReference>
<dbReference type="PROSITE" id="PS51094">
    <property type="entry name" value="PTS_EIIA_TYPE_2"/>
    <property type="match status" value="1"/>
</dbReference>
<evidence type="ECO:0000313" key="10">
    <source>
        <dbReference type="Proteomes" id="UP000192575"/>
    </source>
</evidence>
<reference evidence="7" key="4">
    <citation type="submission" date="2023-04" db="EMBL/GenBank/DDBJ databases">
        <title>Four porcine-derived lactic acid bacteria strains analyses and their evaluation as potential probiotics based on genomics.</title>
        <authorList>
            <person name="Niu D."/>
        </authorList>
    </citation>
    <scope>NUCLEOTIDE SEQUENCE</scope>
    <source>
        <strain evidence="7">ZSA5</strain>
        <plasmid evidence="7">unnamed1</plasmid>
    </source>
</reference>
<evidence type="ECO:0000259" key="2">
    <source>
        <dbReference type="PROSITE" id="PS51094"/>
    </source>
</evidence>
<keyword evidence="4" id="KW-0614">Plasmid</keyword>
<feature type="domain" description="PRD" evidence="3">
    <location>
        <begin position="273"/>
        <end position="379"/>
    </location>
</feature>
<dbReference type="PANTHER" id="PTHR30185">
    <property type="entry name" value="CRYPTIC BETA-GLUCOSIDE BGL OPERON ANTITERMINATOR"/>
    <property type="match status" value="1"/>
</dbReference>
<dbReference type="Proteomes" id="UP000029488">
    <property type="component" value="Plasmid pMP1046A"/>
</dbReference>
<dbReference type="EMBL" id="CP007647">
    <property type="protein sequence ID" value="AIR11553.1"/>
    <property type="molecule type" value="Genomic_DNA"/>
</dbReference>
<dbReference type="Proteomes" id="UP001231316">
    <property type="component" value="Plasmid unnamed1"/>
</dbReference>
<proteinExistence type="predicted"/>
<dbReference type="Gene3D" id="3.40.930.10">
    <property type="entry name" value="Mannitol-specific EII, Chain A"/>
    <property type="match status" value="1"/>
</dbReference>
<dbReference type="Gene3D" id="1.10.1790.10">
    <property type="entry name" value="PRD domain"/>
    <property type="match status" value="1"/>
</dbReference>
<dbReference type="SUPFAM" id="SSF63520">
    <property type="entry name" value="PTS-regulatory domain, PRD"/>
    <property type="match status" value="1"/>
</dbReference>
<dbReference type="Proteomes" id="UP000192575">
    <property type="component" value="Unassembled WGS sequence"/>
</dbReference>
<evidence type="ECO:0000313" key="7">
    <source>
        <dbReference type="EMBL" id="WII29553.1"/>
    </source>
</evidence>
<dbReference type="EMBL" id="CP017108">
    <property type="protein sequence ID" value="AOO74361.1"/>
    <property type="molecule type" value="Genomic_DNA"/>
</dbReference>
<dbReference type="Pfam" id="PF00359">
    <property type="entry name" value="PTS_EIIA_2"/>
    <property type="match status" value="1"/>
</dbReference>
<protein>
    <submittedName>
        <fullName evidence="7">HTH domain-containing protein</fullName>
    </submittedName>
    <submittedName>
        <fullName evidence="4">Sorbitol operon transcription regulator</fullName>
    </submittedName>
    <submittedName>
        <fullName evidence="5">Transcriptional regulator</fullName>
    </submittedName>
</protein>
<dbReference type="Pfam" id="PF08280">
    <property type="entry name" value="HTH_Mga"/>
    <property type="match status" value="1"/>
</dbReference>
<evidence type="ECO:0000313" key="4">
    <source>
        <dbReference type="EMBL" id="AIR11553.1"/>
    </source>
</evidence>
<keyword evidence="1" id="KW-0677">Repeat</keyword>
<dbReference type="Proteomes" id="UP000094723">
    <property type="component" value="Plasmid pLS_1"/>
</dbReference>
<organism evidence="4 8">
    <name type="scientific">Ligilactobacillus salivarius</name>
    <dbReference type="NCBI Taxonomy" id="1624"/>
    <lineage>
        <taxon>Bacteria</taxon>
        <taxon>Bacillati</taxon>
        <taxon>Bacillota</taxon>
        <taxon>Bacilli</taxon>
        <taxon>Lactobacillales</taxon>
        <taxon>Lactobacillaceae</taxon>
        <taxon>Ligilactobacillus</taxon>
    </lineage>
</organism>
<dbReference type="PANTHER" id="PTHR30185:SF13">
    <property type="entry name" value="LICABCH OPERON REGULATOR-RELATED"/>
    <property type="match status" value="1"/>
</dbReference>
<evidence type="ECO:0000313" key="6">
    <source>
        <dbReference type="EMBL" id="OQQ89129.1"/>
    </source>
</evidence>
<dbReference type="Pfam" id="PF00874">
    <property type="entry name" value="PRD"/>
    <property type="match status" value="1"/>
</dbReference>
<reference evidence="4 8" key="1">
    <citation type="journal article" date="2014" name="BMC Genomics">
        <title>Unusual genome complexity in Lactobacillus salivarius JCM1046.</title>
        <authorList>
            <person name="Raftis E.J."/>
            <person name="Forde B.M."/>
            <person name="Claesson M.J."/>
            <person name="O'Toole P.W."/>
        </authorList>
    </citation>
    <scope>NUCLEOTIDE SEQUENCE [LARGE SCALE GENOMIC DNA]</scope>
    <source>
        <strain evidence="4 8">JCM1046</strain>
        <plasmid evidence="4 8">pMP1046A</plasmid>
    </source>
</reference>
<dbReference type="InterPro" id="IPR011608">
    <property type="entry name" value="PRD"/>
</dbReference>
<dbReference type="InterPro" id="IPR016152">
    <property type="entry name" value="PTrfase/Anion_transptr"/>
</dbReference>
<dbReference type="SUPFAM" id="SSF55804">
    <property type="entry name" value="Phoshotransferase/anion transport protein"/>
    <property type="match status" value="1"/>
</dbReference>
<dbReference type="KEGG" id="lsj:LSJ_2141c"/>
<dbReference type="EMBL" id="NBEF01000034">
    <property type="protein sequence ID" value="OQQ89129.1"/>
    <property type="molecule type" value="Genomic_DNA"/>
</dbReference>
<evidence type="ECO:0000313" key="11">
    <source>
        <dbReference type="Proteomes" id="UP001231316"/>
    </source>
</evidence>
<dbReference type="InterPro" id="IPR036388">
    <property type="entry name" value="WH-like_DNA-bd_sf"/>
</dbReference>
<dbReference type="InterPro" id="IPR013199">
    <property type="entry name" value="HTH_Mga_DNA-bd_dom"/>
</dbReference>
<feature type="domain" description="PTS EIIA type-2" evidence="2">
    <location>
        <begin position="471"/>
        <end position="619"/>
    </location>
</feature>
<accession>A0A089QI92</accession>
<dbReference type="InterPro" id="IPR013196">
    <property type="entry name" value="HTH_11"/>
</dbReference>
<evidence type="ECO:0000256" key="1">
    <source>
        <dbReference type="ARBA" id="ARBA00022737"/>
    </source>
</evidence>
<dbReference type="Pfam" id="PF08279">
    <property type="entry name" value="HTH_11"/>
    <property type="match status" value="1"/>
</dbReference>
<geneLocation type="plasmid" evidence="9">
    <name>pls_1 sequence</name>
</geneLocation>
<gene>
    <name evidence="6" type="ORF">B6U56_10025</name>
    <name evidence="5" type="ORF">BHF65_08740</name>
    <name evidence="4" type="ORF">LSJ_2141c</name>
    <name evidence="7" type="ORF">QFE45_10285</name>
</gene>
<geneLocation type="plasmid" evidence="4 8">
    <name>pMP1046A</name>
</geneLocation>
<dbReference type="InterPro" id="IPR002178">
    <property type="entry name" value="PTS_EIIA_type-2_dom"/>
</dbReference>
<dbReference type="InterPro" id="IPR036634">
    <property type="entry name" value="PRD_sf"/>
</dbReference>
<geneLocation type="plasmid" evidence="5">
    <name>pLS_1</name>
</geneLocation>
<sequence>MNVLNYQLFKILTTNDSITVDRLVSELQVSKKTLQKYITSLNEELGEIAEIQEKNQKYYLKVEDYARLAKFQTHYLKTTLDFNNPLKRQAYILLMLIKSKGYMLLDDLSEYLMVSKGTINRDIKEIKLLLKDYDTTIRSVSNNGVMLESKADCQIAFILRNFVCDYYDLGEKLAIEEKQEITKLVRKYDKSKTVRNLIIRHLKILNFLHEHGRKISTTPDCYYELTSSEVNDEIISILKKYLHSEEITEAEKSFLLIPLNINYSNRNTERINKRLMWIDELFAEIFSQVKENISLDIDYNRVFEQIKYHSIFMINRSATYMRNDDLFSREIVEKYPVAVDLAIMTVNLLESKLHIKISDKELGYLALYYQMEIEDEKRGNPQYHKVAIVGEVSKSIQNLIISRLNETFQGTTEADIFKSSESFKKSSERYLIVFSTLPLESKDVTTPIVRIQSIFKNDELVSKVTLSQVMAGISSQQVKFRIQRFEERISYLKAVENLIDTEISTGELLPGFKLDWKKREEKMSNVFQNGIAIPHMVDKSNHSRILLTVGILSKAVKYQGKEVRIIFLIGIPQNLNSKLSKILSHVYDLIFMISGYDEIYNNLLEYDMDLPLTQITEGI</sequence>
<dbReference type="PROSITE" id="PS51372">
    <property type="entry name" value="PRD_2"/>
    <property type="match status" value="1"/>
</dbReference>
<dbReference type="InterPro" id="IPR050661">
    <property type="entry name" value="BglG_antiterminators"/>
</dbReference>
<evidence type="ECO:0000313" key="5">
    <source>
        <dbReference type="EMBL" id="AOO74361.1"/>
    </source>
</evidence>
<evidence type="ECO:0000259" key="3">
    <source>
        <dbReference type="PROSITE" id="PS51372"/>
    </source>
</evidence>
<dbReference type="GO" id="GO:0006355">
    <property type="term" value="P:regulation of DNA-templated transcription"/>
    <property type="evidence" value="ECO:0007669"/>
    <property type="project" value="InterPro"/>
</dbReference>
<geneLocation type="plasmid" evidence="7 11">
    <name>unnamed1</name>
</geneLocation>
<name>A0A089QI92_9LACO</name>
<dbReference type="Gene3D" id="1.10.10.10">
    <property type="entry name" value="Winged helix-like DNA-binding domain superfamily/Winged helix DNA-binding domain"/>
    <property type="match status" value="1"/>
</dbReference>
<reference evidence="5 9" key="2">
    <citation type="submission" date="2016-09" db="EMBL/GenBank/DDBJ databases">
        <title>Complete Genome Sequence of Lactobacillus salivarius Jin.</title>
        <authorList>
            <person name="Jin N."/>
            <person name="Li C."/>
            <person name="Wang M."/>
            <person name="Ren D."/>
            <person name="Di Y."/>
            <person name="Pan R."/>
            <person name="Du S."/>
            <person name="Lu H."/>
            <person name="Li X."/>
            <person name="Tian M."/>
        </authorList>
    </citation>
    <scope>NUCLEOTIDE SEQUENCE [LARGE SCALE GENOMIC DNA]</scope>
    <source>
        <strain evidence="5 9">CICC 23174</strain>
        <plasmid evidence="5">pLS_1</plasmid>
        <plasmid evidence="9">pls_1 sequence</plasmid>
    </source>
</reference>
<evidence type="ECO:0000313" key="8">
    <source>
        <dbReference type="Proteomes" id="UP000029488"/>
    </source>
</evidence>
<reference evidence="6 10" key="3">
    <citation type="submission" date="2017-03" db="EMBL/GenBank/DDBJ databases">
        <title>Phylogenomics and comparative genomics of Lactobacillus salivarius, a mammalian gut commensal.</title>
        <authorList>
            <person name="Harris H.M."/>
        </authorList>
    </citation>
    <scope>NUCLEOTIDE SEQUENCE [LARGE SCALE GENOMIC DNA]</scope>
    <source>
        <strain evidence="6 10">JCM 1047</strain>
    </source>
</reference>
<dbReference type="EMBL" id="CP123972">
    <property type="protein sequence ID" value="WII29553.1"/>
    <property type="molecule type" value="Genomic_DNA"/>
</dbReference>
<dbReference type="AlphaFoldDB" id="A0A089QI92"/>
<evidence type="ECO:0000313" key="9">
    <source>
        <dbReference type="Proteomes" id="UP000094723"/>
    </source>
</evidence>